<feature type="non-terminal residue" evidence="1">
    <location>
        <position position="51"/>
    </location>
</feature>
<protein>
    <submittedName>
        <fullName evidence="1">Uncharacterized protein</fullName>
    </submittedName>
</protein>
<sequence length="51" mass="6047">SELSRKMEETIRHIKQQEGNDERGLLSRHEISHEDHPLSVGETSVWNQFFQ</sequence>
<keyword evidence="2" id="KW-1185">Reference proteome</keyword>
<evidence type="ECO:0000313" key="1">
    <source>
        <dbReference type="EMBL" id="KAH9323247.1"/>
    </source>
</evidence>
<accession>A0AA38GH43</accession>
<gene>
    <name evidence="1" type="ORF">KI387_017886</name>
</gene>
<organism evidence="1 2">
    <name type="scientific">Taxus chinensis</name>
    <name type="common">Chinese yew</name>
    <name type="synonym">Taxus wallichiana var. chinensis</name>
    <dbReference type="NCBI Taxonomy" id="29808"/>
    <lineage>
        <taxon>Eukaryota</taxon>
        <taxon>Viridiplantae</taxon>
        <taxon>Streptophyta</taxon>
        <taxon>Embryophyta</taxon>
        <taxon>Tracheophyta</taxon>
        <taxon>Spermatophyta</taxon>
        <taxon>Pinopsida</taxon>
        <taxon>Pinidae</taxon>
        <taxon>Conifers II</taxon>
        <taxon>Cupressales</taxon>
        <taxon>Taxaceae</taxon>
        <taxon>Taxus</taxon>
    </lineage>
</organism>
<dbReference type="EMBL" id="JAHRHJ020000003">
    <property type="protein sequence ID" value="KAH9323247.1"/>
    <property type="molecule type" value="Genomic_DNA"/>
</dbReference>
<comment type="caution">
    <text evidence="1">The sequence shown here is derived from an EMBL/GenBank/DDBJ whole genome shotgun (WGS) entry which is preliminary data.</text>
</comment>
<evidence type="ECO:0000313" key="2">
    <source>
        <dbReference type="Proteomes" id="UP000824469"/>
    </source>
</evidence>
<dbReference type="AlphaFoldDB" id="A0AA38GH43"/>
<proteinExistence type="predicted"/>
<dbReference type="Proteomes" id="UP000824469">
    <property type="component" value="Unassembled WGS sequence"/>
</dbReference>
<name>A0AA38GH43_TAXCH</name>
<feature type="non-terminal residue" evidence="1">
    <location>
        <position position="1"/>
    </location>
</feature>
<reference evidence="1 2" key="1">
    <citation type="journal article" date="2021" name="Nat. Plants">
        <title>The Taxus genome provides insights into paclitaxel biosynthesis.</title>
        <authorList>
            <person name="Xiong X."/>
            <person name="Gou J."/>
            <person name="Liao Q."/>
            <person name="Li Y."/>
            <person name="Zhou Q."/>
            <person name="Bi G."/>
            <person name="Li C."/>
            <person name="Du R."/>
            <person name="Wang X."/>
            <person name="Sun T."/>
            <person name="Guo L."/>
            <person name="Liang H."/>
            <person name="Lu P."/>
            <person name="Wu Y."/>
            <person name="Zhang Z."/>
            <person name="Ro D.K."/>
            <person name="Shang Y."/>
            <person name="Huang S."/>
            <person name="Yan J."/>
        </authorList>
    </citation>
    <scope>NUCLEOTIDE SEQUENCE [LARGE SCALE GENOMIC DNA]</scope>
    <source>
        <strain evidence="1">Ta-2019</strain>
    </source>
</reference>